<dbReference type="SMART" id="SM00184">
    <property type="entry name" value="RING"/>
    <property type="match status" value="1"/>
</dbReference>
<dbReference type="InterPro" id="IPR045103">
    <property type="entry name" value="RNF5/RNF185-like"/>
</dbReference>
<protein>
    <recommendedName>
        <fullName evidence="11">E3 ubiquitin-protein ligase RMA</fullName>
        <ecNumber evidence="11">2.3.2.27</ecNumber>
    </recommendedName>
    <alternativeName>
        <fullName evidence="11">Protein RING membrane-anchor</fullName>
    </alternativeName>
    <alternativeName>
        <fullName evidence="11">RING-type E3 ubiquitin transferase RMA</fullName>
    </alternativeName>
</protein>
<evidence type="ECO:0000256" key="4">
    <source>
        <dbReference type="ARBA" id="ARBA00022679"/>
    </source>
</evidence>
<dbReference type="GO" id="GO:0005789">
    <property type="term" value="C:endoplasmic reticulum membrane"/>
    <property type="evidence" value="ECO:0007669"/>
    <property type="project" value="UniProtKB-SubCell"/>
</dbReference>
<feature type="domain" description="RING-type" evidence="13">
    <location>
        <begin position="260"/>
        <end position="309"/>
    </location>
</feature>
<dbReference type="Proteomes" id="UP001291623">
    <property type="component" value="Unassembled WGS sequence"/>
</dbReference>
<keyword evidence="5 11" id="KW-0479">Metal-binding</keyword>
<evidence type="ECO:0000256" key="6">
    <source>
        <dbReference type="ARBA" id="ARBA00022771"/>
    </source>
</evidence>
<dbReference type="SUPFAM" id="SSF57850">
    <property type="entry name" value="RING/U-box"/>
    <property type="match status" value="1"/>
</dbReference>
<dbReference type="PANTHER" id="PTHR12313">
    <property type="entry name" value="E3 UBIQUITIN-PROTEIN LIGASE RNF5-RELATED"/>
    <property type="match status" value="1"/>
</dbReference>
<dbReference type="EC" id="2.3.2.27" evidence="11"/>
<evidence type="ECO:0000256" key="5">
    <source>
        <dbReference type="ARBA" id="ARBA00022723"/>
    </source>
</evidence>
<evidence type="ECO:0000256" key="3">
    <source>
        <dbReference type="ARBA" id="ARBA00004906"/>
    </source>
</evidence>
<dbReference type="InterPro" id="IPR013083">
    <property type="entry name" value="Znf_RING/FYVE/PHD"/>
</dbReference>
<comment type="subcellular location">
    <subcellularLocation>
        <location evidence="2">Endomembrane system</location>
    </subcellularLocation>
    <subcellularLocation>
        <location evidence="11">Endoplasmic reticulum membrane</location>
        <topology evidence="11">Single-pass type IV membrane protein</topology>
    </subcellularLocation>
</comment>
<gene>
    <name evidence="14" type="ORF">RND71_012351</name>
</gene>
<comment type="caution">
    <text evidence="14">The sequence shown here is derived from an EMBL/GenBank/DDBJ whole genome shotgun (WGS) entry which is preliminary data.</text>
</comment>
<dbReference type="InterPro" id="IPR001841">
    <property type="entry name" value="Znf_RING"/>
</dbReference>
<dbReference type="GO" id="GO:0008270">
    <property type="term" value="F:zinc ion binding"/>
    <property type="evidence" value="ECO:0007669"/>
    <property type="project" value="UniProtKB-KW"/>
</dbReference>
<dbReference type="InterPro" id="IPR017907">
    <property type="entry name" value="Znf_RING_CS"/>
</dbReference>
<dbReference type="GO" id="GO:0006511">
    <property type="term" value="P:ubiquitin-dependent protein catabolic process"/>
    <property type="evidence" value="ECO:0007669"/>
    <property type="project" value="UniProtKB-UniRule"/>
</dbReference>
<evidence type="ECO:0000256" key="12">
    <source>
        <dbReference type="SAM" id="MobiDB-lite"/>
    </source>
</evidence>
<dbReference type="AlphaFoldDB" id="A0AAE1VPP8"/>
<feature type="region of interest" description="Disordered" evidence="12">
    <location>
        <begin position="359"/>
        <end position="390"/>
    </location>
</feature>
<keyword evidence="4 11" id="KW-0808">Transferase</keyword>
<dbReference type="CDD" id="cd16745">
    <property type="entry name" value="RING-HC_AtRMA-like"/>
    <property type="match status" value="1"/>
</dbReference>
<dbReference type="PROSITE" id="PS00518">
    <property type="entry name" value="ZF_RING_1"/>
    <property type="match status" value="1"/>
</dbReference>
<evidence type="ECO:0000256" key="7">
    <source>
        <dbReference type="ARBA" id="ARBA00022786"/>
    </source>
</evidence>
<evidence type="ECO:0000256" key="8">
    <source>
        <dbReference type="ARBA" id="ARBA00022833"/>
    </source>
</evidence>
<keyword evidence="8 11" id="KW-0862">Zinc</keyword>
<keyword evidence="15" id="KW-1185">Reference proteome</keyword>
<sequence length="589" mass="66410">MKKLIWSGPNPDPVGIREATTVNRYPESDCKNTKRALGISSQKSGSQKLGIADLILKYVTWSIHELNLMDVFATALVLLRGQCVWDLGSYIARTILNWTKQGLTLKVISSCVKESKLSKKEGNLSNTDRKPKITNPNLCRMVVESVQGSNGGKEGIYHTLFFDQIHRQIKFSSNLFLVSELGSEKSKEDKRSHTNGVRKHPVSATSERTNALADNFITSRNENMALEQLDTTFNKHDNPLGKWKAMNDEVEDNIPGGFECNICLDLVHDPVVTLCGHLYCWPCIYKWIHFQSVSSETLDQQQPQCPVCKAEVSQKTLIPLYGRGQSTKPSEGKAPNLGIVIPQRPPSPRCGCHTLIPTTDSNPSQLLQRRGYQPRSQPHQPPVLSPGGTPANMLQHSMIGEVAYARIFGNSSTTLYTYPNSYSLAISSSPRMRRQLSEADKSLGRIFLRESKVEEEALSRIGKRAKTQMKIDENDMPKTERSGILKKSFNKKITQLQWPCDLPVVKAELDRVKSDYLRAMNDRELIQEENRSSNKKNDNIFNDVQALTQEFEEQEEVQHYQAQKEDFLNAKIDCITTELSILEAEKIAE</sequence>
<accession>A0AAE1VPP8</accession>
<evidence type="ECO:0000256" key="2">
    <source>
        <dbReference type="ARBA" id="ARBA00004308"/>
    </source>
</evidence>
<dbReference type="GO" id="GO:0061630">
    <property type="term" value="F:ubiquitin protein ligase activity"/>
    <property type="evidence" value="ECO:0007669"/>
    <property type="project" value="UniProtKB-UniRule"/>
</dbReference>
<evidence type="ECO:0000256" key="9">
    <source>
        <dbReference type="ARBA" id="ARBA00023136"/>
    </source>
</evidence>
<organism evidence="14 15">
    <name type="scientific">Anisodus tanguticus</name>
    <dbReference type="NCBI Taxonomy" id="243964"/>
    <lineage>
        <taxon>Eukaryota</taxon>
        <taxon>Viridiplantae</taxon>
        <taxon>Streptophyta</taxon>
        <taxon>Embryophyta</taxon>
        <taxon>Tracheophyta</taxon>
        <taxon>Spermatophyta</taxon>
        <taxon>Magnoliopsida</taxon>
        <taxon>eudicotyledons</taxon>
        <taxon>Gunneridae</taxon>
        <taxon>Pentapetalae</taxon>
        <taxon>asterids</taxon>
        <taxon>lamiids</taxon>
        <taxon>Solanales</taxon>
        <taxon>Solanaceae</taxon>
        <taxon>Solanoideae</taxon>
        <taxon>Hyoscyameae</taxon>
        <taxon>Anisodus</taxon>
    </lineage>
</organism>
<keyword evidence="9" id="KW-0472">Membrane</keyword>
<keyword evidence="6 10" id="KW-0863">Zinc-finger</keyword>
<comment type="catalytic activity">
    <reaction evidence="1 11">
        <text>S-ubiquitinyl-[E2 ubiquitin-conjugating enzyme]-L-cysteine + [acceptor protein]-L-lysine = [E2 ubiquitin-conjugating enzyme]-L-cysteine + N(6)-ubiquitinyl-[acceptor protein]-L-lysine.</text>
        <dbReference type="EC" id="2.3.2.27"/>
    </reaction>
</comment>
<dbReference type="InterPro" id="IPR018957">
    <property type="entry name" value="Znf_C3HC4_RING-type"/>
</dbReference>
<dbReference type="Gene3D" id="3.30.40.10">
    <property type="entry name" value="Zinc/RING finger domain, C3HC4 (zinc finger)"/>
    <property type="match status" value="1"/>
</dbReference>
<proteinExistence type="predicted"/>
<comment type="function">
    <text evidence="11">E3 ubiquitin-protein ligase.</text>
</comment>
<evidence type="ECO:0000256" key="11">
    <source>
        <dbReference type="RuleBase" id="RU369090"/>
    </source>
</evidence>
<reference evidence="14" key="1">
    <citation type="submission" date="2023-12" db="EMBL/GenBank/DDBJ databases">
        <title>Genome assembly of Anisodus tanguticus.</title>
        <authorList>
            <person name="Wang Y.-J."/>
        </authorList>
    </citation>
    <scope>NUCLEOTIDE SEQUENCE</scope>
    <source>
        <strain evidence="14">KB-2021</strain>
        <tissue evidence="14">Leaf</tissue>
    </source>
</reference>
<evidence type="ECO:0000256" key="10">
    <source>
        <dbReference type="PROSITE-ProRule" id="PRU00175"/>
    </source>
</evidence>
<dbReference type="PROSITE" id="PS50089">
    <property type="entry name" value="ZF_RING_2"/>
    <property type="match status" value="1"/>
</dbReference>
<evidence type="ECO:0000313" key="14">
    <source>
        <dbReference type="EMBL" id="KAK4368559.1"/>
    </source>
</evidence>
<evidence type="ECO:0000259" key="13">
    <source>
        <dbReference type="PROSITE" id="PS50089"/>
    </source>
</evidence>
<dbReference type="EMBL" id="JAVYJV010000006">
    <property type="protein sequence ID" value="KAK4368559.1"/>
    <property type="molecule type" value="Genomic_DNA"/>
</dbReference>
<comment type="pathway">
    <text evidence="3 11">Protein modification; protein ubiquitination.</text>
</comment>
<evidence type="ECO:0000256" key="1">
    <source>
        <dbReference type="ARBA" id="ARBA00000900"/>
    </source>
</evidence>
<comment type="domain">
    <text evidence="11">The RING-type zinc finger domain is responsible for E3 ligase activity.</text>
</comment>
<keyword evidence="11" id="KW-0256">Endoplasmic reticulum</keyword>
<evidence type="ECO:0000313" key="15">
    <source>
        <dbReference type="Proteomes" id="UP001291623"/>
    </source>
</evidence>
<keyword evidence="7 11" id="KW-0833">Ubl conjugation pathway</keyword>
<name>A0AAE1VPP8_9SOLA</name>
<dbReference type="Pfam" id="PF00097">
    <property type="entry name" value="zf-C3HC4"/>
    <property type="match status" value="1"/>
</dbReference>